<sequence length="754" mass="80838">MGHETALLLDGAAGRLQRNMESCASVIAASADDNFLVSGSRGLLGPWRDSNSATGCRLIPRCRASPASQCRHSPAPTHFPRRYIEHRTFTSRRPVNGIAWIRWDKALELCCAKRKFHVMICVRTTFREGHGQSAFRKRTQDSPTLSAAHFGSCSNSAYVAPSESAADEARHSSDGRQPAASRVAQCRKRRGAEVMDNTSPFRELVSTLSNRGVPDAYRAALSLLAEIHGGGSPQSSQLSLSEACVGSALEATKAHLVEVLDWVSLSDTARRRGEAMLTPDIAQLLADLVIEGGHSSAIILQDPLCLVASRLVDLGVCVEQYCSDLEVPKLCAALTNMPAWTAVERDVYGTGAQSNQGAGARMDESPPCTSPSTTERDNGVLIAALPLIPGISGGVHAKQLPYAASEDLSAIIDRYGVTVARLIVLVPSSMLYRTGKAAEFRRDLLSSGLVEAVLELPNGTTPLATHQYSVLVLRPTRNPAAEESVFVMSLPERASPATRGRGRRVEVESSCALAAQVIDRRTDGPGNGRLLTFRQLLEIGSLLPRMLLGGTWADAHNAGSRATLRDIVHIVRPTALPKGARRPRAAVTTDSIIRAFPYIRYVETTGGTDDGSEYGKAHETTTDLEAGDIVIVVKGTVGAVGLVEQPTNGLILLPNSCLVLRAKSADETKALYLYLKSPTGIERLRSIVTGSTVRNIRLADLGGLAVPSLSGRACELAERTLQAINEKTVEIQRLEGERAQLLGNSLEEMSKLSG</sequence>
<dbReference type="InterPro" id="IPR029063">
    <property type="entry name" value="SAM-dependent_MTases_sf"/>
</dbReference>
<evidence type="ECO:0000256" key="2">
    <source>
        <dbReference type="ARBA" id="ARBA00022747"/>
    </source>
</evidence>
<proteinExistence type="inferred from homology"/>
<dbReference type="InterPro" id="IPR044946">
    <property type="entry name" value="Restrct_endonuc_typeI_TRD_sf"/>
</dbReference>
<protein>
    <recommendedName>
        <fullName evidence="6">Type I restriction modification DNA specificity domain-containing protein</fullName>
    </recommendedName>
</protein>
<keyword evidence="2" id="KW-0680">Restriction system</keyword>
<name>A0ABM8TSS7_9BURK</name>
<dbReference type="Gene3D" id="3.90.220.20">
    <property type="entry name" value="DNA methylase specificity domains"/>
    <property type="match status" value="1"/>
</dbReference>
<feature type="region of interest" description="Disordered" evidence="5">
    <location>
        <begin position="352"/>
        <end position="375"/>
    </location>
</feature>
<dbReference type="Pfam" id="PF01420">
    <property type="entry name" value="Methylase_S"/>
    <property type="match status" value="1"/>
</dbReference>
<evidence type="ECO:0000313" key="8">
    <source>
        <dbReference type="Proteomes" id="UP000672657"/>
    </source>
</evidence>
<keyword evidence="3" id="KW-0238">DNA-binding</keyword>
<dbReference type="Gene3D" id="3.40.50.150">
    <property type="entry name" value="Vaccinia Virus protein VP39"/>
    <property type="match status" value="1"/>
</dbReference>
<keyword evidence="4" id="KW-0175">Coiled coil</keyword>
<dbReference type="CDD" id="cd16961">
    <property type="entry name" value="RMtype1_S_TRD-CR_like"/>
    <property type="match status" value="1"/>
</dbReference>
<comment type="similarity">
    <text evidence="1">Belongs to the type-I restriction system S methylase family.</text>
</comment>
<dbReference type="SUPFAM" id="SSF53335">
    <property type="entry name" value="S-adenosyl-L-methionine-dependent methyltransferases"/>
    <property type="match status" value="1"/>
</dbReference>
<evidence type="ECO:0000256" key="3">
    <source>
        <dbReference type="ARBA" id="ARBA00023125"/>
    </source>
</evidence>
<dbReference type="Proteomes" id="UP000672657">
    <property type="component" value="Unassembled WGS sequence"/>
</dbReference>
<accession>A0ABM8TSS7</accession>
<evidence type="ECO:0000256" key="1">
    <source>
        <dbReference type="ARBA" id="ARBA00010923"/>
    </source>
</evidence>
<organism evidence="7 8">
    <name type="scientific">Cupriavidus numazuensis</name>
    <dbReference type="NCBI Taxonomy" id="221992"/>
    <lineage>
        <taxon>Bacteria</taxon>
        <taxon>Pseudomonadati</taxon>
        <taxon>Pseudomonadota</taxon>
        <taxon>Betaproteobacteria</taxon>
        <taxon>Burkholderiales</taxon>
        <taxon>Burkholderiaceae</taxon>
        <taxon>Cupriavidus</taxon>
    </lineage>
</organism>
<feature type="coiled-coil region" evidence="4">
    <location>
        <begin position="717"/>
        <end position="744"/>
    </location>
</feature>
<feature type="domain" description="Type I restriction modification DNA specificity" evidence="6">
    <location>
        <begin position="564"/>
        <end position="702"/>
    </location>
</feature>
<evidence type="ECO:0000256" key="4">
    <source>
        <dbReference type="SAM" id="Coils"/>
    </source>
</evidence>
<evidence type="ECO:0000256" key="5">
    <source>
        <dbReference type="SAM" id="MobiDB-lite"/>
    </source>
</evidence>
<evidence type="ECO:0000259" key="6">
    <source>
        <dbReference type="Pfam" id="PF01420"/>
    </source>
</evidence>
<gene>
    <name evidence="7" type="ORF">LMG26411_06702</name>
</gene>
<evidence type="ECO:0000313" key="7">
    <source>
        <dbReference type="EMBL" id="CAG2159435.1"/>
    </source>
</evidence>
<reference evidence="7 8" key="1">
    <citation type="submission" date="2021-03" db="EMBL/GenBank/DDBJ databases">
        <authorList>
            <person name="Peeters C."/>
        </authorList>
    </citation>
    <scope>NUCLEOTIDE SEQUENCE [LARGE SCALE GENOMIC DNA]</scope>
    <source>
        <strain evidence="7 8">LMG 26411</strain>
    </source>
</reference>
<dbReference type="InterPro" id="IPR000055">
    <property type="entry name" value="Restrct_endonuc_typeI_TRD"/>
</dbReference>
<dbReference type="SUPFAM" id="SSF116734">
    <property type="entry name" value="DNA methylase specificity domain"/>
    <property type="match status" value="1"/>
</dbReference>
<comment type="caution">
    <text evidence="7">The sequence shown here is derived from an EMBL/GenBank/DDBJ whole genome shotgun (WGS) entry which is preliminary data.</text>
</comment>
<keyword evidence="8" id="KW-1185">Reference proteome</keyword>
<dbReference type="EMBL" id="CAJPVI010000059">
    <property type="protein sequence ID" value="CAG2159435.1"/>
    <property type="molecule type" value="Genomic_DNA"/>
</dbReference>